<name>A0AC58T5E3_TOBAC</name>
<accession>A0AC58T5E3</accession>
<keyword evidence="1" id="KW-1185">Reference proteome</keyword>
<evidence type="ECO:0000313" key="1">
    <source>
        <dbReference type="Proteomes" id="UP000790787"/>
    </source>
</evidence>
<protein>
    <submittedName>
        <fullName evidence="2">Uncharacterized protein LOC107786928</fullName>
    </submittedName>
</protein>
<reference evidence="2" key="2">
    <citation type="submission" date="2025-08" db="UniProtKB">
        <authorList>
            <consortium name="RefSeq"/>
        </authorList>
    </citation>
    <scope>IDENTIFICATION</scope>
    <source>
        <tissue evidence="2">Leaf</tissue>
    </source>
</reference>
<evidence type="ECO:0000313" key="2">
    <source>
        <dbReference type="RefSeq" id="XP_075092435.1"/>
    </source>
</evidence>
<proteinExistence type="predicted"/>
<organism evidence="1 2">
    <name type="scientific">Nicotiana tabacum</name>
    <name type="common">Common tobacco</name>
    <dbReference type="NCBI Taxonomy" id="4097"/>
    <lineage>
        <taxon>Eukaryota</taxon>
        <taxon>Viridiplantae</taxon>
        <taxon>Streptophyta</taxon>
        <taxon>Embryophyta</taxon>
        <taxon>Tracheophyta</taxon>
        <taxon>Spermatophyta</taxon>
        <taxon>Magnoliopsida</taxon>
        <taxon>eudicotyledons</taxon>
        <taxon>Gunneridae</taxon>
        <taxon>Pentapetalae</taxon>
        <taxon>asterids</taxon>
        <taxon>lamiids</taxon>
        <taxon>Solanales</taxon>
        <taxon>Solanaceae</taxon>
        <taxon>Nicotianoideae</taxon>
        <taxon>Nicotianeae</taxon>
        <taxon>Nicotiana</taxon>
    </lineage>
</organism>
<reference evidence="1" key="1">
    <citation type="journal article" date="2014" name="Nat. Commun.">
        <title>The tobacco genome sequence and its comparison with those of tomato and potato.</title>
        <authorList>
            <person name="Sierro N."/>
            <person name="Battey J.N."/>
            <person name="Ouadi S."/>
            <person name="Bakaher N."/>
            <person name="Bovet L."/>
            <person name="Willig A."/>
            <person name="Goepfert S."/>
            <person name="Peitsch M.C."/>
            <person name="Ivanov N.V."/>
        </authorList>
    </citation>
    <scope>NUCLEOTIDE SEQUENCE [LARGE SCALE GENOMIC DNA]</scope>
</reference>
<sequence>MDVHETRDVRVETYYASTKDIFLMRAALMWTINDFPAYGTLSGWCTYSRFACPSCNINTQSRRLRHGRKFCYMGHRRFLKSGHKYRNDAKSFDGTKESRPAPCPVSGLLVLNQVKDIKFTLCQSSEGSKDNLEARLDLKEMKIRPSLWPQYRASRRAYLLATFFTMSPNEKELFYEVLQNAKFPDGYASNISRCFLKRKISGLNTHDCHVIMQELLPLALRRSVDKRVSSILIELCTFFRVLCSKELKLEELKLLEENIPETLSTMEKRFLPGFFTVIIYLVIHLATEAKHAGPVHYRWMYPIERFLGTLKSYVRNRACPEGSIAEAYTANECMVFCSRYLEGGDSRSYCSKKCGDGIEHENSKEECLFPIVGEPYGGVDVFELDEKTWLQAYRHFQLEHIAEIKRSHRKRRVTQHQLDCVHFDTFHKWFKEQVNELEATSKILKDVKVLAQGPSYIAKRFTAFDVNNGLNDIVELNYYEKFKVVLFKCDWVDVTKEQAQQVIFVQDAQDHEWFVPRLIKPRDIFNMGEENSLQFESSIQNDATDLALLENAHVLEDEYNDWVRSGVGGIVIDTNAHSQASLNDGEANVEGGNDIENECDST</sequence>
<dbReference type="Proteomes" id="UP000790787">
    <property type="component" value="Chromosome 18"/>
</dbReference>
<dbReference type="RefSeq" id="XP_075092435.1">
    <property type="nucleotide sequence ID" value="XM_075236334.1"/>
</dbReference>
<gene>
    <name evidence="2" type="primary">LOC107786928</name>
</gene>